<protein>
    <submittedName>
        <fullName evidence="2">Uncharacterized protein</fullName>
    </submittedName>
</protein>
<accession>A0A4Y2F508</accession>
<evidence type="ECO:0000256" key="1">
    <source>
        <dbReference type="SAM" id="MobiDB-lite"/>
    </source>
</evidence>
<reference evidence="2 3" key="1">
    <citation type="journal article" date="2019" name="Sci. Rep.">
        <title>Orb-weaving spider Araneus ventricosus genome elucidates the spidroin gene catalogue.</title>
        <authorList>
            <person name="Kono N."/>
            <person name="Nakamura H."/>
            <person name="Ohtoshi R."/>
            <person name="Moran D.A.P."/>
            <person name="Shinohara A."/>
            <person name="Yoshida Y."/>
            <person name="Fujiwara M."/>
            <person name="Mori M."/>
            <person name="Tomita M."/>
            <person name="Arakawa K."/>
        </authorList>
    </citation>
    <scope>NUCLEOTIDE SEQUENCE [LARGE SCALE GENOMIC DNA]</scope>
</reference>
<gene>
    <name evidence="2" type="ORF">AVEN_244508_1</name>
</gene>
<feature type="region of interest" description="Disordered" evidence="1">
    <location>
        <begin position="104"/>
        <end position="126"/>
    </location>
</feature>
<name>A0A4Y2F508_ARAVE</name>
<dbReference type="AlphaFoldDB" id="A0A4Y2F508"/>
<evidence type="ECO:0000313" key="3">
    <source>
        <dbReference type="Proteomes" id="UP000499080"/>
    </source>
</evidence>
<evidence type="ECO:0000313" key="2">
    <source>
        <dbReference type="EMBL" id="GBM35618.1"/>
    </source>
</evidence>
<organism evidence="2 3">
    <name type="scientific">Araneus ventricosus</name>
    <name type="common">Orbweaver spider</name>
    <name type="synonym">Epeira ventricosa</name>
    <dbReference type="NCBI Taxonomy" id="182803"/>
    <lineage>
        <taxon>Eukaryota</taxon>
        <taxon>Metazoa</taxon>
        <taxon>Ecdysozoa</taxon>
        <taxon>Arthropoda</taxon>
        <taxon>Chelicerata</taxon>
        <taxon>Arachnida</taxon>
        <taxon>Araneae</taxon>
        <taxon>Araneomorphae</taxon>
        <taxon>Entelegynae</taxon>
        <taxon>Araneoidea</taxon>
        <taxon>Araneidae</taxon>
        <taxon>Araneus</taxon>
    </lineage>
</organism>
<sequence>MMRMRPEPVLPSSNFHASPTGGHLIYEIFSVHDKYRTLDLPVSSTPKPPQRLFIQKNYATIAHQKALKLDTKDGEEMFLLNLDHFPLNGVVRPLTCQHFSHWTTEQGPGRDSYSKWGVEEPANDAY</sequence>
<comment type="caution">
    <text evidence="2">The sequence shown here is derived from an EMBL/GenBank/DDBJ whole genome shotgun (WGS) entry which is preliminary data.</text>
</comment>
<keyword evidence="3" id="KW-1185">Reference proteome</keyword>
<dbReference type="EMBL" id="BGPR01000789">
    <property type="protein sequence ID" value="GBM35618.1"/>
    <property type="molecule type" value="Genomic_DNA"/>
</dbReference>
<proteinExistence type="predicted"/>
<dbReference type="Proteomes" id="UP000499080">
    <property type="component" value="Unassembled WGS sequence"/>
</dbReference>